<evidence type="ECO:0000313" key="3">
    <source>
        <dbReference type="Proteomes" id="UP000219439"/>
    </source>
</evidence>
<dbReference type="GO" id="GO:0032259">
    <property type="term" value="P:methylation"/>
    <property type="evidence" value="ECO:0007669"/>
    <property type="project" value="UniProtKB-KW"/>
</dbReference>
<dbReference type="Gene3D" id="3.40.50.150">
    <property type="entry name" value="Vaccinia Virus protein VP39"/>
    <property type="match status" value="1"/>
</dbReference>
<name>A0A285PHE6_9HYPH</name>
<accession>A0A285PHE6</accession>
<dbReference type="AlphaFoldDB" id="A0A285PHE6"/>
<sequence length="234" mass="25834">MPKMEVNPSALSKAGNAASYAERVQRQVPGLQSLHQMVGVLLSERVSKDGHILVLGAGGGMELKALATQYKSWKFTGVDPSMDMLNQAAVTLGGDLERVTLVNGYIDDAPQGLFDGAVCLLTLHFLPLKERLRTVREIFRRLDTRSPLIVAHHSFPLEGGQKDLWLNRYSEFISASGVDVHKSKSSIKAMREKLPVLTPTEDENILEDAGFGNIQLFYTAFTFKGWVAYKDNAI</sequence>
<feature type="domain" description="Methyltransferase" evidence="1">
    <location>
        <begin position="52"/>
        <end position="142"/>
    </location>
</feature>
<organism evidence="2 3">
    <name type="scientific">Cohaesibacter gelatinilyticus</name>
    <dbReference type="NCBI Taxonomy" id="372072"/>
    <lineage>
        <taxon>Bacteria</taxon>
        <taxon>Pseudomonadati</taxon>
        <taxon>Pseudomonadota</taxon>
        <taxon>Alphaproteobacteria</taxon>
        <taxon>Hyphomicrobiales</taxon>
        <taxon>Cohaesibacteraceae</taxon>
    </lineage>
</organism>
<dbReference type="Proteomes" id="UP000219439">
    <property type="component" value="Unassembled WGS sequence"/>
</dbReference>
<dbReference type="EMBL" id="OBEL01000007">
    <property type="protein sequence ID" value="SNZ21160.1"/>
    <property type="molecule type" value="Genomic_DNA"/>
</dbReference>
<dbReference type="GO" id="GO:0008168">
    <property type="term" value="F:methyltransferase activity"/>
    <property type="evidence" value="ECO:0007669"/>
    <property type="project" value="UniProtKB-KW"/>
</dbReference>
<proteinExistence type="predicted"/>
<dbReference type="InterPro" id="IPR029063">
    <property type="entry name" value="SAM-dependent_MTases_sf"/>
</dbReference>
<dbReference type="Pfam" id="PF13649">
    <property type="entry name" value="Methyltransf_25"/>
    <property type="match status" value="1"/>
</dbReference>
<gene>
    <name evidence="2" type="ORF">SAMN06265368_4277</name>
</gene>
<keyword evidence="2" id="KW-0808">Transferase</keyword>
<dbReference type="InterPro" id="IPR041698">
    <property type="entry name" value="Methyltransf_25"/>
</dbReference>
<dbReference type="CDD" id="cd02440">
    <property type="entry name" value="AdoMet_MTases"/>
    <property type="match status" value="1"/>
</dbReference>
<keyword evidence="3" id="KW-1185">Reference proteome</keyword>
<dbReference type="SUPFAM" id="SSF53335">
    <property type="entry name" value="S-adenosyl-L-methionine-dependent methyltransferases"/>
    <property type="match status" value="1"/>
</dbReference>
<keyword evidence="2" id="KW-0489">Methyltransferase</keyword>
<evidence type="ECO:0000259" key="1">
    <source>
        <dbReference type="Pfam" id="PF13649"/>
    </source>
</evidence>
<evidence type="ECO:0000313" key="2">
    <source>
        <dbReference type="EMBL" id="SNZ21160.1"/>
    </source>
</evidence>
<protein>
    <submittedName>
        <fullName evidence="2">tRNA (Cmo5U34)-methyltransferase</fullName>
    </submittedName>
</protein>
<reference evidence="2 3" key="1">
    <citation type="submission" date="2017-09" db="EMBL/GenBank/DDBJ databases">
        <authorList>
            <person name="Ehlers B."/>
            <person name="Leendertz F.H."/>
        </authorList>
    </citation>
    <scope>NUCLEOTIDE SEQUENCE [LARGE SCALE GENOMIC DNA]</scope>
    <source>
        <strain evidence="2 3">DSM 18289</strain>
    </source>
</reference>